<feature type="domain" description="Acyl-CoA dehydrogenase/oxidase N-terminal" evidence="7">
    <location>
        <begin position="6"/>
        <end position="111"/>
    </location>
</feature>
<comment type="caution">
    <text evidence="8">The sequence shown here is derived from an EMBL/GenBank/DDBJ whole genome shotgun (WGS) entry which is preliminary data.</text>
</comment>
<dbReference type="STRING" id="1280950.HJO_03070"/>
<evidence type="ECO:0000256" key="5">
    <source>
        <dbReference type="ARBA" id="ARBA00023002"/>
    </source>
</evidence>
<evidence type="ECO:0000256" key="3">
    <source>
        <dbReference type="ARBA" id="ARBA00022630"/>
    </source>
</evidence>
<dbReference type="PANTHER" id="PTHR43884">
    <property type="entry name" value="ACYL-COA DEHYDROGENASE"/>
    <property type="match status" value="1"/>
</dbReference>
<dbReference type="AlphaFoldDB" id="A0A059FUN6"/>
<dbReference type="InterPro" id="IPR009100">
    <property type="entry name" value="AcylCoA_DH/oxidase_NM_dom_sf"/>
</dbReference>
<sequence>MEFALSEDQRMLQDSLNGFLKDAAPLDTIRKIATVDEAAGAALASGLDGLGLAGLHVPEAQGGLGLGLLDACVVQEALGNAIAPSRFLATTVTAHAMRHAGEDFLPGIASGDIRMGLALTELSSRRDGAGVTMQKDKVSGKSLLAVSAVGSTHLLAADVDGRLHVVETPGLSVMQTIDRTRIFSEVQYDGDTSAMALTPDDEVLAAARLLVAADTLGAAQAMLDKAVAYAAERQQFGRVIGSFQAVKHMCAEMAARLEPSRALVWHAAHAVDTGEPEGLVMATLAKAHLAEAGTFIARTATEVHGGMGFTDLVGLHYWFKRIGVNRQLFGSPEQCRLDAARLQGWLQTA</sequence>
<dbReference type="Gene3D" id="1.20.140.10">
    <property type="entry name" value="Butyryl-CoA Dehydrogenase, subunit A, domain 3"/>
    <property type="match status" value="1"/>
</dbReference>
<dbReference type="eggNOG" id="COG1960">
    <property type="taxonomic scope" value="Bacteria"/>
</dbReference>
<feature type="domain" description="Acyl-CoA dehydrogenase/oxidase C-terminal" evidence="6">
    <location>
        <begin position="203"/>
        <end position="340"/>
    </location>
</feature>
<dbReference type="SUPFAM" id="SSF47203">
    <property type="entry name" value="Acyl-CoA dehydrogenase C-terminal domain-like"/>
    <property type="match status" value="1"/>
</dbReference>
<dbReference type="RefSeq" id="WP_035613397.1">
    <property type="nucleotide sequence ID" value="NZ_ARYK01000001.1"/>
</dbReference>
<comment type="similarity">
    <text evidence="2">Belongs to the acyl-CoA dehydrogenase family.</text>
</comment>
<dbReference type="PATRIC" id="fig|1280950.3.peg.625"/>
<keyword evidence="4" id="KW-0274">FAD</keyword>
<keyword evidence="9" id="KW-1185">Reference proteome</keyword>
<dbReference type="OrthoDB" id="7328575at2"/>
<protein>
    <submittedName>
        <fullName evidence="8">Acyl-CoA dehydrogenase family protein</fullName>
    </submittedName>
</protein>
<evidence type="ECO:0000256" key="1">
    <source>
        <dbReference type="ARBA" id="ARBA00001974"/>
    </source>
</evidence>
<dbReference type="Proteomes" id="UP000025171">
    <property type="component" value="Unassembled WGS sequence"/>
</dbReference>
<dbReference type="Gene3D" id="1.10.540.10">
    <property type="entry name" value="Acyl-CoA dehydrogenase/oxidase, N-terminal domain"/>
    <property type="match status" value="1"/>
</dbReference>
<dbReference type="InterPro" id="IPR009075">
    <property type="entry name" value="AcylCo_DH/oxidase_C"/>
</dbReference>
<evidence type="ECO:0000256" key="2">
    <source>
        <dbReference type="ARBA" id="ARBA00009347"/>
    </source>
</evidence>
<dbReference type="Pfam" id="PF02771">
    <property type="entry name" value="Acyl-CoA_dh_N"/>
    <property type="match status" value="1"/>
</dbReference>
<evidence type="ECO:0000256" key="4">
    <source>
        <dbReference type="ARBA" id="ARBA00022827"/>
    </source>
</evidence>
<organism evidence="8 9">
    <name type="scientific">Hyphomonas johnsonii MHS-2</name>
    <dbReference type="NCBI Taxonomy" id="1280950"/>
    <lineage>
        <taxon>Bacteria</taxon>
        <taxon>Pseudomonadati</taxon>
        <taxon>Pseudomonadota</taxon>
        <taxon>Alphaproteobacteria</taxon>
        <taxon>Hyphomonadales</taxon>
        <taxon>Hyphomonadaceae</taxon>
        <taxon>Hyphomonas</taxon>
    </lineage>
</organism>
<keyword evidence="3" id="KW-0285">Flavoprotein</keyword>
<evidence type="ECO:0000313" key="9">
    <source>
        <dbReference type="Proteomes" id="UP000025171"/>
    </source>
</evidence>
<evidence type="ECO:0000259" key="6">
    <source>
        <dbReference type="Pfam" id="PF00441"/>
    </source>
</evidence>
<keyword evidence="5" id="KW-0560">Oxidoreductase</keyword>
<reference evidence="8 9" key="1">
    <citation type="journal article" date="2014" name="Antonie Van Leeuwenhoek">
        <title>Hyphomonas beringensis sp. nov. and Hyphomonas chukchiensis sp. nov., isolated from surface seawater of the Bering Sea and Chukchi Sea.</title>
        <authorList>
            <person name="Li C."/>
            <person name="Lai Q."/>
            <person name="Li G."/>
            <person name="Dong C."/>
            <person name="Wang J."/>
            <person name="Liao Y."/>
            <person name="Shao Z."/>
        </authorList>
    </citation>
    <scope>NUCLEOTIDE SEQUENCE [LARGE SCALE GENOMIC DNA]</scope>
    <source>
        <strain evidence="8 9">MHS-2</strain>
    </source>
</reference>
<dbReference type="GO" id="GO:0050660">
    <property type="term" value="F:flavin adenine dinucleotide binding"/>
    <property type="evidence" value="ECO:0007669"/>
    <property type="project" value="InterPro"/>
</dbReference>
<evidence type="ECO:0000313" key="8">
    <source>
        <dbReference type="EMBL" id="KCZ94322.1"/>
    </source>
</evidence>
<accession>A0A059FUN6</accession>
<evidence type="ECO:0000259" key="7">
    <source>
        <dbReference type="Pfam" id="PF02771"/>
    </source>
</evidence>
<dbReference type="PANTHER" id="PTHR43884:SF20">
    <property type="entry name" value="ACYL-COA DEHYDROGENASE FADE28"/>
    <property type="match status" value="1"/>
</dbReference>
<dbReference type="GO" id="GO:0003995">
    <property type="term" value="F:acyl-CoA dehydrogenase activity"/>
    <property type="evidence" value="ECO:0007669"/>
    <property type="project" value="TreeGrafter"/>
</dbReference>
<comment type="cofactor">
    <cofactor evidence="1">
        <name>FAD</name>
        <dbReference type="ChEBI" id="CHEBI:57692"/>
    </cofactor>
</comment>
<dbReference type="InterPro" id="IPR013786">
    <property type="entry name" value="AcylCoA_DH/ox_N"/>
</dbReference>
<gene>
    <name evidence="8" type="ORF">HJO_03070</name>
</gene>
<dbReference type="Pfam" id="PF00441">
    <property type="entry name" value="Acyl-CoA_dh_1"/>
    <property type="match status" value="1"/>
</dbReference>
<proteinExistence type="inferred from homology"/>
<dbReference type="InterPro" id="IPR037069">
    <property type="entry name" value="AcylCoA_DH/ox_N_sf"/>
</dbReference>
<dbReference type="InterPro" id="IPR036250">
    <property type="entry name" value="AcylCo_DH-like_C"/>
</dbReference>
<dbReference type="EMBL" id="ARYK01000001">
    <property type="protein sequence ID" value="KCZ94322.1"/>
    <property type="molecule type" value="Genomic_DNA"/>
</dbReference>
<name>A0A059FUN6_9PROT</name>
<dbReference type="SUPFAM" id="SSF56645">
    <property type="entry name" value="Acyl-CoA dehydrogenase NM domain-like"/>
    <property type="match status" value="1"/>
</dbReference>